<accession>A0A8J4U749</accession>
<keyword evidence="2" id="KW-1185">Reference proteome</keyword>
<organism evidence="1 2">
    <name type="scientific">Clarias magur</name>
    <name type="common">Asian catfish</name>
    <name type="synonym">Macropteronotus magur</name>
    <dbReference type="NCBI Taxonomy" id="1594786"/>
    <lineage>
        <taxon>Eukaryota</taxon>
        <taxon>Metazoa</taxon>
        <taxon>Chordata</taxon>
        <taxon>Craniata</taxon>
        <taxon>Vertebrata</taxon>
        <taxon>Euteleostomi</taxon>
        <taxon>Actinopterygii</taxon>
        <taxon>Neopterygii</taxon>
        <taxon>Teleostei</taxon>
        <taxon>Ostariophysi</taxon>
        <taxon>Siluriformes</taxon>
        <taxon>Clariidae</taxon>
        <taxon>Clarias</taxon>
    </lineage>
</organism>
<name>A0A8J4U749_CLAMG</name>
<reference evidence="1" key="1">
    <citation type="submission" date="2020-07" db="EMBL/GenBank/DDBJ databases">
        <title>Clarias magur genome sequencing, assembly and annotation.</title>
        <authorList>
            <person name="Kushwaha B."/>
            <person name="Kumar R."/>
            <person name="Das P."/>
            <person name="Joshi C.G."/>
            <person name="Kumar D."/>
            <person name="Nagpure N.S."/>
            <person name="Pandey M."/>
            <person name="Agarwal S."/>
            <person name="Srivastava S."/>
            <person name="Singh M."/>
            <person name="Sahoo L."/>
            <person name="Jayasankar P."/>
            <person name="Meher P.K."/>
            <person name="Koringa P.G."/>
            <person name="Iquebal M.A."/>
            <person name="Das S.P."/>
            <person name="Bit A."/>
            <person name="Patnaik S."/>
            <person name="Patel N."/>
            <person name="Shah T.M."/>
            <person name="Hinsu A."/>
            <person name="Jena J.K."/>
        </authorList>
    </citation>
    <scope>NUCLEOTIDE SEQUENCE</scope>
    <source>
        <strain evidence="1">CIFAMagur01</strain>
        <tissue evidence="1">Testis</tissue>
    </source>
</reference>
<comment type="caution">
    <text evidence="1">The sequence shown here is derived from an EMBL/GenBank/DDBJ whole genome shotgun (WGS) entry which is preliminary data.</text>
</comment>
<dbReference type="EMBL" id="QNUK01000109">
    <property type="protein sequence ID" value="KAF5901573.1"/>
    <property type="molecule type" value="Genomic_DNA"/>
</dbReference>
<dbReference type="AlphaFoldDB" id="A0A8J4U749"/>
<evidence type="ECO:0000313" key="1">
    <source>
        <dbReference type="EMBL" id="KAF5901573.1"/>
    </source>
</evidence>
<proteinExistence type="predicted"/>
<feature type="non-terminal residue" evidence="1">
    <location>
        <position position="1"/>
    </location>
</feature>
<evidence type="ECO:0000313" key="2">
    <source>
        <dbReference type="Proteomes" id="UP000727407"/>
    </source>
</evidence>
<sequence>MAAAQSNAQYAKVVTSWKLRNLKEPRDSVCLSTVYLVSIFFIKEDKSHSE</sequence>
<dbReference type="Proteomes" id="UP000727407">
    <property type="component" value="Unassembled WGS sequence"/>
</dbReference>
<protein>
    <submittedName>
        <fullName evidence="1">Uncharacterized protein</fullName>
    </submittedName>
</protein>
<gene>
    <name evidence="1" type="ORF">DAT39_008703</name>
</gene>